<organism evidence="1">
    <name type="scientific">Amphimedon queenslandica</name>
    <name type="common">Sponge</name>
    <dbReference type="NCBI Taxonomy" id="400682"/>
    <lineage>
        <taxon>Eukaryota</taxon>
        <taxon>Metazoa</taxon>
        <taxon>Porifera</taxon>
        <taxon>Demospongiae</taxon>
        <taxon>Heteroscleromorpha</taxon>
        <taxon>Haplosclerida</taxon>
        <taxon>Niphatidae</taxon>
        <taxon>Amphimedon</taxon>
    </lineage>
</organism>
<protein>
    <submittedName>
        <fullName evidence="1">Uncharacterized protein</fullName>
    </submittedName>
</protein>
<proteinExistence type="predicted"/>
<dbReference type="OrthoDB" id="10033767at2759"/>
<accession>A0A1X7UZ84</accession>
<dbReference type="InParanoid" id="A0A1X7UZ84"/>
<reference evidence="1" key="1">
    <citation type="submission" date="2017-05" db="UniProtKB">
        <authorList>
            <consortium name="EnsemblMetazoa"/>
        </authorList>
    </citation>
    <scope>IDENTIFICATION</scope>
</reference>
<evidence type="ECO:0000313" key="1">
    <source>
        <dbReference type="EnsemblMetazoa" id="Aqu2.1.33290_001"/>
    </source>
</evidence>
<name>A0A1X7UZ84_AMPQE</name>
<sequence>DCFAARTTSEEEIDKRVTEALAMQDPDIIVDLRHLNSNESDRFTVFREKCTQYLSTCTAVHERRHDTVTFMAKAISVRDLIQEVTRLCPEGTPVPSQAWVFLNICPRNPHSLVAKRYTGRLQAKHVIQKRQFRKSHPDAHYCAALFQYMRDYTIKYRDISLFLCLDDKHRIKIGEPGFPVAAAECGRQ</sequence>
<dbReference type="EnsemblMetazoa" id="Aqu2.1.33290_001">
    <property type="protein sequence ID" value="Aqu2.1.33290_001"/>
    <property type="gene ID" value="Aqu2.1.33290"/>
</dbReference>
<dbReference type="AlphaFoldDB" id="A0A1X7UZ84"/>